<name>A0AAN8XD24_HALRR</name>
<gene>
    <name evidence="2" type="ORF">SK128_016774</name>
</gene>
<keyword evidence="3" id="KW-1185">Reference proteome</keyword>
<dbReference type="EMBL" id="JAXCGZ010009540">
    <property type="protein sequence ID" value="KAK7076820.1"/>
    <property type="molecule type" value="Genomic_DNA"/>
</dbReference>
<evidence type="ECO:0000313" key="2">
    <source>
        <dbReference type="EMBL" id="KAK7076820.1"/>
    </source>
</evidence>
<organism evidence="2 3">
    <name type="scientific">Halocaridina rubra</name>
    <name type="common">Hawaiian red shrimp</name>
    <dbReference type="NCBI Taxonomy" id="373956"/>
    <lineage>
        <taxon>Eukaryota</taxon>
        <taxon>Metazoa</taxon>
        <taxon>Ecdysozoa</taxon>
        <taxon>Arthropoda</taxon>
        <taxon>Crustacea</taxon>
        <taxon>Multicrustacea</taxon>
        <taxon>Malacostraca</taxon>
        <taxon>Eumalacostraca</taxon>
        <taxon>Eucarida</taxon>
        <taxon>Decapoda</taxon>
        <taxon>Pleocyemata</taxon>
        <taxon>Caridea</taxon>
        <taxon>Atyoidea</taxon>
        <taxon>Atyidae</taxon>
        <taxon>Halocaridina</taxon>
    </lineage>
</organism>
<dbReference type="Proteomes" id="UP001381693">
    <property type="component" value="Unassembled WGS sequence"/>
</dbReference>
<dbReference type="AlphaFoldDB" id="A0AAN8XD24"/>
<sequence>MEKEEFLGSATSTAMKKVFKAAEDTKSSNNTKKKKLTTNENDTDSKKQKTISQFFTRLPK</sequence>
<evidence type="ECO:0000313" key="3">
    <source>
        <dbReference type="Proteomes" id="UP001381693"/>
    </source>
</evidence>
<accession>A0AAN8XD24</accession>
<protein>
    <submittedName>
        <fullName evidence="2">Uncharacterized protein</fullName>
    </submittedName>
</protein>
<feature type="compositionally biased region" description="Polar residues" evidence="1">
    <location>
        <begin position="50"/>
        <end position="60"/>
    </location>
</feature>
<comment type="caution">
    <text evidence="2">The sequence shown here is derived from an EMBL/GenBank/DDBJ whole genome shotgun (WGS) entry which is preliminary data.</text>
</comment>
<feature type="region of interest" description="Disordered" evidence="1">
    <location>
        <begin position="21"/>
        <end position="60"/>
    </location>
</feature>
<proteinExistence type="predicted"/>
<evidence type="ECO:0000256" key="1">
    <source>
        <dbReference type="SAM" id="MobiDB-lite"/>
    </source>
</evidence>
<reference evidence="2 3" key="1">
    <citation type="submission" date="2023-11" db="EMBL/GenBank/DDBJ databases">
        <title>Halocaridina rubra genome assembly.</title>
        <authorList>
            <person name="Smith C."/>
        </authorList>
    </citation>
    <scope>NUCLEOTIDE SEQUENCE [LARGE SCALE GENOMIC DNA]</scope>
    <source>
        <strain evidence="2">EP-1</strain>
        <tissue evidence="2">Whole</tissue>
    </source>
</reference>